<keyword evidence="3 12" id="KW-0210">Decarboxylase</keyword>
<dbReference type="PANTHER" id="PTHR10067:SF17">
    <property type="entry name" value="PHOSPHATIDYLSERINE DECARBOXYLASE PROENZYME 2"/>
    <property type="match status" value="1"/>
</dbReference>
<dbReference type="InterPro" id="IPR035892">
    <property type="entry name" value="C2_domain_sf"/>
</dbReference>
<dbReference type="Pfam" id="PF00168">
    <property type="entry name" value="C2"/>
    <property type="match status" value="2"/>
</dbReference>
<dbReference type="GO" id="GO:0000139">
    <property type="term" value="C:Golgi membrane"/>
    <property type="evidence" value="ECO:0007669"/>
    <property type="project" value="UniProtKB-SubCell"/>
</dbReference>
<name>A0A9N9GFH0_9GLOM</name>
<reference evidence="14" key="1">
    <citation type="submission" date="2021-06" db="EMBL/GenBank/DDBJ databases">
        <authorList>
            <person name="Kallberg Y."/>
            <person name="Tangrot J."/>
            <person name="Rosling A."/>
        </authorList>
    </citation>
    <scope>NUCLEOTIDE SEQUENCE</scope>
    <source>
        <strain evidence="14">IA702</strain>
    </source>
</reference>
<keyword evidence="9 12" id="KW-0456">Lyase</keyword>
<evidence type="ECO:0000256" key="12">
    <source>
        <dbReference type="HAMAP-Rule" id="MF_03209"/>
    </source>
</evidence>
<comment type="pathway">
    <text evidence="12">Phospholipid metabolism; phosphatidylethanolamine biosynthesis; phosphatidylethanolamine from CDP-diacylglycerol: step 2/2.</text>
</comment>
<proteinExistence type="inferred from homology"/>
<evidence type="ECO:0000256" key="11">
    <source>
        <dbReference type="ARBA" id="ARBA00023317"/>
    </source>
</evidence>
<dbReference type="Proteomes" id="UP000789572">
    <property type="component" value="Unassembled WGS sequence"/>
</dbReference>
<keyword evidence="12" id="KW-0333">Golgi apparatus</keyword>
<feature type="site" description="Cleavage (non-hydrolytic); by autocatalysis" evidence="12">
    <location>
        <begin position="767"/>
        <end position="768"/>
    </location>
</feature>
<dbReference type="Pfam" id="PF02666">
    <property type="entry name" value="PS_Dcarbxylase"/>
    <property type="match status" value="1"/>
</dbReference>
<comment type="cofactor">
    <cofactor evidence="12">
        <name>pyruvate</name>
        <dbReference type="ChEBI" id="CHEBI:15361"/>
    </cofactor>
    <text evidence="12">Binds 1 pyruvoyl group covalently per subunit.</text>
</comment>
<dbReference type="OrthoDB" id="5973539at2759"/>
<dbReference type="InterPro" id="IPR018247">
    <property type="entry name" value="EF_Hand_1_Ca_BS"/>
</dbReference>
<dbReference type="Gene3D" id="1.10.238.10">
    <property type="entry name" value="EF-hand"/>
    <property type="match status" value="1"/>
</dbReference>
<evidence type="ECO:0000313" key="14">
    <source>
        <dbReference type="EMBL" id="CAG8598671.1"/>
    </source>
</evidence>
<keyword evidence="12" id="KW-0967">Endosome</keyword>
<dbReference type="InterPro" id="IPR011992">
    <property type="entry name" value="EF-hand-dom_pair"/>
</dbReference>
<dbReference type="HAMAP" id="MF_00663">
    <property type="entry name" value="PS_decarb_PSD_B_type2"/>
    <property type="match status" value="1"/>
</dbReference>
<evidence type="ECO:0000256" key="4">
    <source>
        <dbReference type="ARBA" id="ARBA00022837"/>
    </source>
</evidence>
<dbReference type="InterPro" id="IPR033179">
    <property type="entry name" value="PSD_type2_pro"/>
</dbReference>
<evidence type="ECO:0000256" key="8">
    <source>
        <dbReference type="ARBA" id="ARBA00023209"/>
    </source>
</evidence>
<protein>
    <recommendedName>
        <fullName evidence="12">Phosphatidylserine decarboxylase proenzyme 2</fullName>
        <ecNumber evidence="12">4.1.1.65</ecNumber>
    </recommendedName>
    <component>
        <recommendedName>
            <fullName evidence="12">Phosphatidylserine decarboxylase 2 beta chain</fullName>
        </recommendedName>
    </component>
    <component>
        <recommendedName>
            <fullName evidence="12">Phosphatidylserine decarboxylase 2 alpha chain</fullName>
        </recommendedName>
    </component>
</protein>
<dbReference type="InterPro" id="IPR003817">
    <property type="entry name" value="PS_Dcarbxylase"/>
</dbReference>
<comment type="pathway">
    <text evidence="1">Lipid metabolism.</text>
</comment>
<dbReference type="SUPFAM" id="SSF47473">
    <property type="entry name" value="EF-hand"/>
    <property type="match status" value="1"/>
</dbReference>
<gene>
    <name evidence="12" type="primary">PSD2</name>
    <name evidence="14" type="ORF">POCULU_LOCUS7349</name>
</gene>
<keyword evidence="5 12" id="KW-0443">Lipid metabolism</keyword>
<dbReference type="PANTHER" id="PTHR10067">
    <property type="entry name" value="PHOSPHATIDYLSERINE DECARBOXYLASE"/>
    <property type="match status" value="1"/>
</dbReference>
<keyword evidence="6 12" id="KW-0472">Membrane</keyword>
<dbReference type="PROSITE" id="PS50004">
    <property type="entry name" value="C2"/>
    <property type="match status" value="2"/>
</dbReference>
<feature type="active site" description="Schiff-base intermediate with substrate; via pyruvic acid; for decarboxylase activity" evidence="12">
    <location>
        <position position="768"/>
    </location>
</feature>
<evidence type="ECO:0000313" key="15">
    <source>
        <dbReference type="Proteomes" id="UP000789572"/>
    </source>
</evidence>
<dbReference type="GO" id="GO:0005795">
    <property type="term" value="C:Golgi stack"/>
    <property type="evidence" value="ECO:0007669"/>
    <property type="project" value="UniProtKB-UniRule"/>
</dbReference>
<comment type="subcellular location">
    <subcellularLocation>
        <location evidence="12">Golgi apparatus membrane</location>
        <topology evidence="12">Peripheral membrane protein</topology>
        <orientation evidence="12">Cytoplasmic side</orientation>
    </subcellularLocation>
    <subcellularLocation>
        <location evidence="12">Endosome membrane</location>
        <topology evidence="12">Peripheral membrane protein</topology>
        <orientation evidence="12">Cytoplasmic side</orientation>
    </subcellularLocation>
</comment>
<keyword evidence="15" id="KW-1185">Reference proteome</keyword>
<dbReference type="GO" id="GO:0016540">
    <property type="term" value="P:protein autoprocessing"/>
    <property type="evidence" value="ECO:0007669"/>
    <property type="project" value="UniProtKB-UniRule"/>
</dbReference>
<evidence type="ECO:0000256" key="10">
    <source>
        <dbReference type="ARBA" id="ARBA00023264"/>
    </source>
</evidence>
<keyword evidence="4" id="KW-0106">Calcium</keyword>
<evidence type="ECO:0000256" key="5">
    <source>
        <dbReference type="ARBA" id="ARBA00023098"/>
    </source>
</evidence>
<dbReference type="SMART" id="SM00239">
    <property type="entry name" value="C2"/>
    <property type="match status" value="2"/>
</dbReference>
<keyword evidence="11 12" id="KW-0670">Pyruvate</keyword>
<comment type="catalytic activity">
    <reaction evidence="12">
        <text>a 1,2-diacyl-sn-glycero-3-phospho-L-serine + H(+) = a 1,2-diacyl-sn-glycero-3-phosphoethanolamine + CO2</text>
        <dbReference type="Rhea" id="RHEA:20828"/>
        <dbReference type="ChEBI" id="CHEBI:15378"/>
        <dbReference type="ChEBI" id="CHEBI:16526"/>
        <dbReference type="ChEBI" id="CHEBI:57262"/>
        <dbReference type="ChEBI" id="CHEBI:64612"/>
        <dbReference type="EC" id="4.1.1.65"/>
    </reaction>
</comment>
<evidence type="ECO:0000259" key="13">
    <source>
        <dbReference type="PROSITE" id="PS50004"/>
    </source>
</evidence>
<feature type="modified residue" description="Pyruvic acid (Ser); by autocatalysis" evidence="12">
    <location>
        <position position="768"/>
    </location>
</feature>
<keyword evidence="10 12" id="KW-1208">Phospholipid metabolism</keyword>
<keyword evidence="8 12" id="KW-0594">Phospholipid biosynthesis</keyword>
<dbReference type="InterPro" id="IPR033177">
    <property type="entry name" value="PSD-B"/>
</dbReference>
<keyword evidence="7 12" id="KW-0865">Zymogen</keyword>
<comment type="PTM">
    <text evidence="12">Is synthesized initially as an inactive proenzyme. Formation of the active enzyme involves a self-maturation process in which the active site pyruvoyl group is generated from an internal serine residue via an autocatalytic post-translational modification. Two non-identical subunits are generated from the proenzyme in this reaction, and the pyruvate is formed at the N-terminus of the alpha chain, which is derived from the carboxyl end of the proenzyme. The autoendoproteolytic cleavage occurs by a canonical serine protease mechanism, in which the side chain hydroxyl group of the serine supplies its oxygen atom to form the C-terminus of the beta chain, while the remainder of the serine residue undergoes an oxidative deamination to produce ammonia and the pyruvoyl prosthetic group on the alpha chain. During this reaction, the Ser that is part of the protease active site of the proenzyme becomes the pyruvoyl prosthetic group, which constitutes an essential element of the active site of the mature decarboxylase.</text>
</comment>
<evidence type="ECO:0000256" key="3">
    <source>
        <dbReference type="ARBA" id="ARBA00022793"/>
    </source>
</evidence>
<feature type="chain" id="PRO_5040553183" description="Phosphatidylserine decarboxylase 2 beta chain" evidence="12">
    <location>
        <begin position="1"/>
        <end position="767"/>
    </location>
</feature>
<comment type="function">
    <text evidence="12">Catalyzes the formation of phosphatidylethanolamine (PtdEtn) from phosphatidylserine (PtdSer). Plays a central role in phospholipid metabolism and in the interorganelle trafficking of phosphatidylserine.</text>
</comment>
<dbReference type="InterPro" id="IPR000008">
    <property type="entry name" value="C2_dom"/>
</dbReference>
<dbReference type="SUPFAM" id="SSF49562">
    <property type="entry name" value="C2 domain (Calcium/lipid-binding domain, CaLB)"/>
    <property type="match status" value="2"/>
</dbReference>
<feature type="domain" description="C2" evidence="13">
    <location>
        <begin position="178"/>
        <end position="296"/>
    </location>
</feature>
<dbReference type="EMBL" id="CAJVPJ010001637">
    <property type="protein sequence ID" value="CAG8598671.1"/>
    <property type="molecule type" value="Genomic_DNA"/>
</dbReference>
<keyword evidence="2 12" id="KW-0444">Lipid biosynthesis</keyword>
<dbReference type="GO" id="GO:0010008">
    <property type="term" value="C:endosome membrane"/>
    <property type="evidence" value="ECO:0007669"/>
    <property type="project" value="UniProtKB-SubCell"/>
</dbReference>
<evidence type="ECO:0000256" key="6">
    <source>
        <dbReference type="ARBA" id="ARBA00023136"/>
    </source>
</evidence>
<feature type="active site" description="Charge relay system; for autoendoproteolytic cleavage activity" evidence="12">
    <location>
        <position position="681"/>
    </location>
</feature>
<organism evidence="14 15">
    <name type="scientific">Paraglomus occultum</name>
    <dbReference type="NCBI Taxonomy" id="144539"/>
    <lineage>
        <taxon>Eukaryota</taxon>
        <taxon>Fungi</taxon>
        <taxon>Fungi incertae sedis</taxon>
        <taxon>Mucoromycota</taxon>
        <taxon>Glomeromycotina</taxon>
        <taxon>Glomeromycetes</taxon>
        <taxon>Paraglomerales</taxon>
        <taxon>Paraglomeraceae</taxon>
        <taxon>Paraglomus</taxon>
    </lineage>
</organism>
<accession>A0A9N9GFH0</accession>
<dbReference type="GO" id="GO:0004609">
    <property type="term" value="F:phosphatidylserine decarboxylase activity"/>
    <property type="evidence" value="ECO:0007669"/>
    <property type="project" value="UniProtKB-UniRule"/>
</dbReference>
<feature type="active site" description="Charge relay system; for autoendoproteolytic cleavage activity" evidence="12">
    <location>
        <position position="768"/>
    </location>
</feature>
<dbReference type="EC" id="4.1.1.65" evidence="12"/>
<feature type="domain" description="C2" evidence="13">
    <location>
        <begin position="1"/>
        <end position="105"/>
    </location>
</feature>
<evidence type="ECO:0000256" key="7">
    <source>
        <dbReference type="ARBA" id="ARBA00023145"/>
    </source>
</evidence>
<dbReference type="GO" id="GO:0006646">
    <property type="term" value="P:phosphatidylethanolamine biosynthetic process"/>
    <property type="evidence" value="ECO:0007669"/>
    <property type="project" value="UniProtKB-UniRule"/>
</dbReference>
<comment type="subunit">
    <text evidence="12">Heterodimer of a large membrane-associated beta subunit and a small pyruvoyl-containing alpha subunit.</text>
</comment>
<dbReference type="PROSITE" id="PS00018">
    <property type="entry name" value="EF_HAND_1"/>
    <property type="match status" value="1"/>
</dbReference>
<dbReference type="Gene3D" id="2.60.40.150">
    <property type="entry name" value="C2 domain"/>
    <property type="match status" value="2"/>
</dbReference>
<comment type="caution">
    <text evidence="14">The sequence shown here is derived from an EMBL/GenBank/DDBJ whole genome shotgun (WGS) entry which is preliminary data.</text>
</comment>
<sequence length="808" mass="91355">MTTGEIRLRIDIISGKDLAPKDRNGLSDPYVVVDVGDSVHQTHVVPKSLNPQWDDWFEHKIELDNVPSTVHFICWDKDMFGKDYMGEAHFKLDDNWEAGHIGYSDPLNKPINLPLQNFSKTNELVTGYLVVKVGLIDPENQFLEVKEWRDIWKRIRQLKVSGSPSASHTDYDQSVQGSRTKEDFKSSVDLLGLTFLEIVSAQDLPPEKNASRTGIDMDPFVVVSFSKQTFRTRVIPNSLNPLWKERLYFAVKNVESNYSVKFTVYDWDKFTNNDLIATVSVPIQSLIQMASSSTPRPKDAEDDMIPITLDLELKTSQKYDVFPKLFIKTRFVPYALLRIQFWHALSKVYDSDENGVLNYVELTTMLNSIGSSLSQATIEKFFTSRRKNPRTDELTFDELAASLEAHLKESEKKTNRPADKNGEEQDNEHIIYIKDCPICKKPELGKLPESEIITHIAICASTDWANVDKFLVGDFVTESQAQRKWLAKVITKVGYGGYKIGANNANIIVQDRTTGELVEEKMPTYIRLGIRLLYKGVKPSSGIEGNATRRLLESLSYKQGKKFDDPASIRDIKPFIDFHKLSVDEILDPLDSFKNFNEFFYRKLKPGARKFDSPNDPRVLVSPADCRMMAFPTIDEATKLWIKGRNFSLETLLGDAAAAQTFAGGSLGIFRLAPQDYHRFHFPVDGTLSEPKPIAGAYYTVNPMAIRSELDVYGENKRTISYINSRQFGNVAFVAIGAMMVGSIVLTSKPHSEVKRFDEHGYFAFGGSTVVLLFQKGRMKWDVDILANSEQSLETLVRVGMGVGRATS</sequence>
<feature type="chain" id="PRO_5040553182" description="Phosphatidylserine decarboxylase 2 alpha chain" evidence="12">
    <location>
        <begin position="768"/>
        <end position="808"/>
    </location>
</feature>
<feature type="active site" description="Charge relay system; for autoendoproteolytic cleavage activity" evidence="12">
    <location>
        <position position="625"/>
    </location>
</feature>
<dbReference type="NCBIfam" id="TIGR00163">
    <property type="entry name" value="PS_decarb"/>
    <property type="match status" value="1"/>
</dbReference>
<dbReference type="AlphaFoldDB" id="A0A9N9GFH0"/>
<evidence type="ECO:0000256" key="1">
    <source>
        <dbReference type="ARBA" id="ARBA00005189"/>
    </source>
</evidence>
<evidence type="ECO:0000256" key="9">
    <source>
        <dbReference type="ARBA" id="ARBA00023239"/>
    </source>
</evidence>
<evidence type="ECO:0000256" key="2">
    <source>
        <dbReference type="ARBA" id="ARBA00022516"/>
    </source>
</evidence>
<comment type="similarity">
    <text evidence="12">Belongs to the phosphatidylserine decarboxylase family. PSD-B subfamily. Eukaryotic type II sub-subfamily.</text>
</comment>
<comment type="domain">
    <text evidence="12">The C2 domains have an essential, but non-catalytic function. They may facilitate interactions with other proteins and are required for lipid transport function.</text>
</comment>